<dbReference type="VEuPathDB" id="CryptoDB:Cvel_25284"/>
<reference evidence="1" key="1">
    <citation type="submission" date="2014-11" db="EMBL/GenBank/DDBJ databases">
        <authorList>
            <person name="Otto D Thomas"/>
            <person name="Naeem Raeece"/>
        </authorList>
    </citation>
    <scope>NUCLEOTIDE SEQUENCE</scope>
</reference>
<dbReference type="EMBL" id="CDMZ01002029">
    <property type="protein sequence ID" value="CEM40406.1"/>
    <property type="molecule type" value="Genomic_DNA"/>
</dbReference>
<gene>
    <name evidence="1" type="ORF">Cvel_25284</name>
</gene>
<organism evidence="1">
    <name type="scientific">Chromera velia CCMP2878</name>
    <dbReference type="NCBI Taxonomy" id="1169474"/>
    <lineage>
        <taxon>Eukaryota</taxon>
        <taxon>Sar</taxon>
        <taxon>Alveolata</taxon>
        <taxon>Colpodellida</taxon>
        <taxon>Chromeraceae</taxon>
        <taxon>Chromera</taxon>
    </lineage>
</organism>
<sequence>MGSVLFDASLRTDKNVGVPKSVAAPKNVGVPKSVAASKNVWVSKSAAAPSSSSKAPLFDGAAPSEVTASSTGCAAASKVAAGLIFYPKAMVPPEVRSTTSGIFSGDPEVAAALKCPQASFFPPNGATSPDAHTNTSVSSVASKVAAAAAKGPSPFLSSPKAAAPTEACTATPEVAPTRSETSGFFRGLFSPKAAAPS</sequence>
<evidence type="ECO:0000313" key="1">
    <source>
        <dbReference type="EMBL" id="CEM40406.1"/>
    </source>
</evidence>
<proteinExistence type="predicted"/>
<dbReference type="AlphaFoldDB" id="A0A0G4H9H2"/>
<name>A0A0G4H9H2_9ALVE</name>
<accession>A0A0G4H9H2</accession>
<protein>
    <submittedName>
        <fullName evidence="1">Uncharacterized protein</fullName>
    </submittedName>
</protein>